<accession>A0A2V1DMJ9</accession>
<sequence>DFNTGGSITVDGWIIKVPKNLIVQFPVRWVPFGKLCGAGVGGYEVTVNGNVVDGQAIAAQIIIAQGISLRGGQGYIESINGAEASFKIRGGPTVKLSDPTGKFGSATNIAPYFPVDDENPSITAFSGYPMCIQRSTGDTKCPSSNRPAGSTNFSPADPLAMVPLAVGDFVEYTGIKSGSLIAAFEVSAVNVQVTTQASDTVPQYIRVEDALVGVFSNNANIEVADFRFIGYLSSCANAAVTVFAIDVDPCTGEETERQIGSASPRAGDVRCKWEARIPSGTAQTPYTREYVLRTQSKVITTKDGIEAGKYVTPVTEWIYPEVNVPGAEFPAFDFTNFRNMVQGDFLDDQQFGPLSPFPGGTPPAPSKTCSPSDIPPTGTPTPSGAPIAFIAPVSAVQHGGNDLVLVASNNNTSIQGSDLNFAWKQTSPASPTVSITNPSQASATVAVPAVSAKSSFVFEVTITQKSDTSKSSKANVIVSVDPAAPDVVVVNTYTWASRQSGTIGVTCSSNVVTGDNKRMSLLLNNGGTTLTMTNTAPGKWSYNSNRVNQPTNVQCVSDLGGKSELVTAPRRRRRGVSSAVLTR</sequence>
<evidence type="ECO:0000313" key="2">
    <source>
        <dbReference type="EMBL" id="PVH99447.1"/>
    </source>
</evidence>
<organism evidence="2 3">
    <name type="scientific">Periconia macrospinosa</name>
    <dbReference type="NCBI Taxonomy" id="97972"/>
    <lineage>
        <taxon>Eukaryota</taxon>
        <taxon>Fungi</taxon>
        <taxon>Dikarya</taxon>
        <taxon>Ascomycota</taxon>
        <taxon>Pezizomycotina</taxon>
        <taxon>Dothideomycetes</taxon>
        <taxon>Pleosporomycetidae</taxon>
        <taxon>Pleosporales</taxon>
        <taxon>Massarineae</taxon>
        <taxon>Periconiaceae</taxon>
        <taxon>Periconia</taxon>
    </lineage>
</organism>
<reference evidence="2 3" key="1">
    <citation type="journal article" date="2018" name="Sci. Rep.">
        <title>Comparative genomics provides insights into the lifestyle and reveals functional heterogeneity of dark septate endophytic fungi.</title>
        <authorList>
            <person name="Knapp D.G."/>
            <person name="Nemeth J.B."/>
            <person name="Barry K."/>
            <person name="Hainaut M."/>
            <person name="Henrissat B."/>
            <person name="Johnson J."/>
            <person name="Kuo A."/>
            <person name="Lim J.H.P."/>
            <person name="Lipzen A."/>
            <person name="Nolan M."/>
            <person name="Ohm R.A."/>
            <person name="Tamas L."/>
            <person name="Grigoriev I.V."/>
            <person name="Spatafora J.W."/>
            <person name="Nagy L.G."/>
            <person name="Kovacs G.M."/>
        </authorList>
    </citation>
    <scope>NUCLEOTIDE SEQUENCE [LARGE SCALE GENOMIC DNA]</scope>
    <source>
        <strain evidence="2 3">DSE2036</strain>
    </source>
</reference>
<dbReference type="InterPro" id="IPR013783">
    <property type="entry name" value="Ig-like_fold"/>
</dbReference>
<dbReference type="Proteomes" id="UP000244855">
    <property type="component" value="Unassembled WGS sequence"/>
</dbReference>
<proteinExistence type="predicted"/>
<dbReference type="OrthoDB" id="2129641at2759"/>
<dbReference type="Gene3D" id="2.60.40.10">
    <property type="entry name" value="Immunoglobulins"/>
    <property type="match status" value="1"/>
</dbReference>
<evidence type="ECO:0000256" key="1">
    <source>
        <dbReference type="SAM" id="MobiDB-lite"/>
    </source>
</evidence>
<name>A0A2V1DMJ9_9PLEO</name>
<feature type="non-terminal residue" evidence="2">
    <location>
        <position position="1"/>
    </location>
</feature>
<protein>
    <submittedName>
        <fullName evidence="2">Uncharacterized protein</fullName>
    </submittedName>
</protein>
<dbReference type="AlphaFoldDB" id="A0A2V1DMJ9"/>
<feature type="region of interest" description="Disordered" evidence="1">
    <location>
        <begin position="348"/>
        <end position="379"/>
    </location>
</feature>
<evidence type="ECO:0000313" key="3">
    <source>
        <dbReference type="Proteomes" id="UP000244855"/>
    </source>
</evidence>
<keyword evidence="3" id="KW-1185">Reference proteome</keyword>
<gene>
    <name evidence="2" type="ORF">DM02DRAFT_529030</name>
</gene>
<feature type="compositionally biased region" description="Pro residues" evidence="1">
    <location>
        <begin position="355"/>
        <end position="365"/>
    </location>
</feature>
<dbReference type="Pfam" id="PF22352">
    <property type="entry name" value="K319L-like_PKD"/>
    <property type="match status" value="1"/>
</dbReference>
<dbReference type="EMBL" id="KZ805392">
    <property type="protein sequence ID" value="PVH99447.1"/>
    <property type="molecule type" value="Genomic_DNA"/>
</dbReference>